<dbReference type="Proteomes" id="UP000216300">
    <property type="component" value="Unassembled WGS sequence"/>
</dbReference>
<feature type="compositionally biased region" description="Low complexity" evidence="1">
    <location>
        <begin position="328"/>
        <end position="338"/>
    </location>
</feature>
<feature type="compositionally biased region" description="Pro residues" evidence="1">
    <location>
        <begin position="315"/>
        <end position="327"/>
    </location>
</feature>
<dbReference type="OrthoDB" id="4827574at2"/>
<evidence type="ECO:0000313" key="2">
    <source>
        <dbReference type="EMBL" id="OYN92209.1"/>
    </source>
</evidence>
<evidence type="ECO:0000313" key="3">
    <source>
        <dbReference type="Proteomes" id="UP000216300"/>
    </source>
</evidence>
<feature type="compositionally biased region" description="Low complexity" evidence="1">
    <location>
        <begin position="237"/>
        <end position="280"/>
    </location>
</feature>
<keyword evidence="3" id="KW-1185">Reference proteome</keyword>
<feature type="region of interest" description="Disordered" evidence="1">
    <location>
        <begin position="235"/>
        <end position="338"/>
    </location>
</feature>
<proteinExistence type="predicted"/>
<organism evidence="2 3">
    <name type="scientific">Parenemella sanctibonifatiensis</name>
    <dbReference type="NCBI Taxonomy" id="2016505"/>
    <lineage>
        <taxon>Bacteria</taxon>
        <taxon>Bacillati</taxon>
        <taxon>Actinomycetota</taxon>
        <taxon>Actinomycetes</taxon>
        <taxon>Propionibacteriales</taxon>
        <taxon>Propionibacteriaceae</taxon>
        <taxon>Parenemella</taxon>
    </lineage>
</organism>
<protein>
    <submittedName>
        <fullName evidence="2">Uncharacterized protein</fullName>
    </submittedName>
</protein>
<dbReference type="EMBL" id="NMVJ01000001">
    <property type="protein sequence ID" value="OYN92209.1"/>
    <property type="molecule type" value="Genomic_DNA"/>
</dbReference>
<gene>
    <name evidence="2" type="ORF">CGZ91_01485</name>
</gene>
<feature type="compositionally biased region" description="Pro residues" evidence="1">
    <location>
        <begin position="281"/>
        <end position="297"/>
    </location>
</feature>
<dbReference type="RefSeq" id="WP_094452201.1">
    <property type="nucleotide sequence ID" value="NZ_NMVJ01000001.1"/>
</dbReference>
<sequence length="577" mass="59308">MTGLTAYVLYPEAPADLAQAFAGSDGIKPSPTGQQATVSTPSDFRVELTLGERISNPDLAADGSLSLMHQRVMPVVAGHQATLKLTADPELPPASQIRALCETIAMSNPLTDAVVWLPQRHQATTLVLFVGELSEDPARMYFWVHASGTADGGSVGTVRGLDALGATNIQIRHPKATAQALFNALREYASGLLRKGGLPTEGAEVSFAGQSWLAKADVDVFTGTPLLGLVSPDAAEEPATQAPAADAAATDAPAADAPTQAPAAEVAPAPAAAPSNAPVAEPAPTPEPATEPAPVEAPPAEAAPAPEPDLDPTAAPAPDPTPEPVSEPEPAVAAAPGAPALAAHDPAADGVAWYVLLADVPPTLGHVMNDLMPNYAQHLIEEQATTGEVPYEDQQAALHLTLQGPVPELPEHAAAVRLVARPLDGGSPSVANQVLLQGAISSELAKIPAARGIWIPDQERLLTDPSAFGNGAPIEFAVHQSTGPDGATVHYTRGLRRFGGKDVSIAAAPGVTPPQEQLLSHAVATRLAAGRVPQAGETGEVATRDLTATFRDAPDPRTGEPALAIELGKRKKFLGLF</sequence>
<evidence type="ECO:0000256" key="1">
    <source>
        <dbReference type="SAM" id="MobiDB-lite"/>
    </source>
</evidence>
<accession>A0A255EL01</accession>
<comment type="caution">
    <text evidence="2">The sequence shown here is derived from an EMBL/GenBank/DDBJ whole genome shotgun (WGS) entry which is preliminary data.</text>
</comment>
<name>A0A255EL01_9ACTN</name>
<reference evidence="2 3" key="1">
    <citation type="submission" date="2017-07" db="EMBL/GenBank/DDBJ databases">
        <title>Draft whole genome sequences of clinical Proprionibacteriaceae strains.</title>
        <authorList>
            <person name="Bernier A.-M."/>
            <person name="Bernard K."/>
            <person name="Domingo M.-C."/>
        </authorList>
    </citation>
    <scope>NUCLEOTIDE SEQUENCE [LARGE SCALE GENOMIC DNA]</scope>
    <source>
        <strain evidence="2 3">NML 150081</strain>
    </source>
</reference>
<dbReference type="AlphaFoldDB" id="A0A255EL01"/>